<dbReference type="RefSeq" id="WP_061171314.1">
    <property type="nucleotide sequence ID" value="NZ_FCOA02000032.1"/>
</dbReference>
<keyword evidence="2" id="KW-0732">Signal</keyword>
<dbReference type="AlphaFoldDB" id="A0A158D1I5"/>
<feature type="transmembrane region" description="Helical" evidence="1">
    <location>
        <begin position="64"/>
        <end position="90"/>
    </location>
</feature>
<evidence type="ECO:0000313" key="3">
    <source>
        <dbReference type="EMBL" id="SAK88331.1"/>
    </source>
</evidence>
<feature type="transmembrane region" description="Helical" evidence="1">
    <location>
        <begin position="447"/>
        <end position="470"/>
    </location>
</feature>
<dbReference type="OrthoDB" id="9765532at2"/>
<gene>
    <name evidence="3" type="ORF">AWB79_06283</name>
</gene>
<feature type="transmembrane region" description="Helical" evidence="1">
    <location>
        <begin position="328"/>
        <end position="358"/>
    </location>
</feature>
<evidence type="ECO:0000256" key="1">
    <source>
        <dbReference type="SAM" id="Phobius"/>
    </source>
</evidence>
<keyword evidence="4" id="KW-1185">Reference proteome</keyword>
<sequence length="472" mass="49919">MQRFLAGAVCATLATLCAPVAAATLDGAALPATWGIPFIGVLLSIAVFPLVAPKLWHHHFGKIAAAWTLAFLAPFALVFGIGTAGGVLAHAMLEEYVPFIILLTSLYTVAGGICVRGNLHGSARLNTGLLALGTALASIMGTTGAAMLLIRPLLRANDNRKHAVHVVVFFIFLVANAGGSLTPLGDPPLFLGFLNGVGFFWTTLHLALPMLFVCAVLLTVFYLLDSYYWRRRDARPAFLDPTPDTPALGIDGKINFALLAAIVALVLMSGVWKPGIAFDVFGTQVQLQNLARDVLLVVVLLASLALTPKNARAGNAFDWAPIEEVAKLFAAIFVTIAPVITILRAGEAGAFAGIVHAVSNGQGKPVDIAYFWATGLLSSFLDNAPTYLVFFNLAGGDAHTLMTTDATTLAAISAGAVFMGANTYIGNAPNFMVKAIAESRGVRMPSFFGYMAWSGIVLLPLFAVLGWLFFQE</sequence>
<evidence type="ECO:0000313" key="4">
    <source>
        <dbReference type="Proteomes" id="UP000054851"/>
    </source>
</evidence>
<dbReference type="Proteomes" id="UP000054851">
    <property type="component" value="Unassembled WGS sequence"/>
</dbReference>
<feature type="transmembrane region" description="Helical" evidence="1">
    <location>
        <begin position="197"/>
        <end position="224"/>
    </location>
</feature>
<protein>
    <submittedName>
        <fullName evidence="3">Na+/H+ antiporter NhaD permease-like protein</fullName>
    </submittedName>
</protein>
<dbReference type="STRING" id="1777140.AWB79_06283"/>
<feature type="transmembrane region" description="Helical" evidence="1">
    <location>
        <begin position="96"/>
        <end position="115"/>
    </location>
</feature>
<comment type="caution">
    <text evidence="3">The sequence shown here is derived from an EMBL/GenBank/DDBJ whole genome shotgun (WGS) entry which is preliminary data.</text>
</comment>
<proteinExistence type="predicted"/>
<feature type="transmembrane region" description="Helical" evidence="1">
    <location>
        <begin position="290"/>
        <end position="308"/>
    </location>
</feature>
<name>A0A158D1I5_9BURK</name>
<accession>A0A158D1I5</accession>
<feature type="transmembrane region" description="Helical" evidence="1">
    <location>
        <begin position="162"/>
        <end position="185"/>
    </location>
</feature>
<dbReference type="InterPro" id="IPR031566">
    <property type="entry name" value="CitMHS_2"/>
</dbReference>
<dbReference type="EMBL" id="FCOA02000032">
    <property type="protein sequence ID" value="SAK88331.1"/>
    <property type="molecule type" value="Genomic_DNA"/>
</dbReference>
<keyword evidence="1" id="KW-0472">Membrane</keyword>
<feature type="transmembrane region" description="Helical" evidence="1">
    <location>
        <begin position="406"/>
        <end position="426"/>
    </location>
</feature>
<dbReference type="Pfam" id="PF16980">
    <property type="entry name" value="CitMHS_2"/>
    <property type="match status" value="1"/>
</dbReference>
<keyword evidence="1" id="KW-0812">Transmembrane</keyword>
<feature type="transmembrane region" description="Helical" evidence="1">
    <location>
        <begin position="370"/>
        <end position="394"/>
    </location>
</feature>
<feature type="transmembrane region" description="Helical" evidence="1">
    <location>
        <begin position="32"/>
        <end position="52"/>
    </location>
</feature>
<feature type="transmembrane region" description="Helical" evidence="1">
    <location>
        <begin position="127"/>
        <end position="150"/>
    </location>
</feature>
<keyword evidence="1" id="KW-1133">Transmembrane helix</keyword>
<feature type="chain" id="PRO_5007623558" evidence="2">
    <location>
        <begin position="23"/>
        <end position="472"/>
    </location>
</feature>
<organism evidence="3 4">
    <name type="scientific">Caballeronia hypogeia</name>
    <dbReference type="NCBI Taxonomy" id="1777140"/>
    <lineage>
        <taxon>Bacteria</taxon>
        <taxon>Pseudomonadati</taxon>
        <taxon>Pseudomonadota</taxon>
        <taxon>Betaproteobacteria</taxon>
        <taxon>Burkholderiales</taxon>
        <taxon>Burkholderiaceae</taxon>
        <taxon>Caballeronia</taxon>
    </lineage>
</organism>
<feature type="transmembrane region" description="Helical" evidence="1">
    <location>
        <begin position="256"/>
        <end position="278"/>
    </location>
</feature>
<reference evidence="3" key="1">
    <citation type="submission" date="2016-01" db="EMBL/GenBank/DDBJ databases">
        <authorList>
            <person name="Peeters C."/>
        </authorList>
    </citation>
    <scope>NUCLEOTIDE SEQUENCE</scope>
    <source>
        <strain evidence="3">LMG 29322</strain>
    </source>
</reference>
<feature type="signal peptide" evidence="2">
    <location>
        <begin position="1"/>
        <end position="22"/>
    </location>
</feature>
<evidence type="ECO:0000256" key="2">
    <source>
        <dbReference type="SAM" id="SignalP"/>
    </source>
</evidence>